<accession>N2BI71</accession>
<dbReference type="PANTHER" id="PTHR43133:SF8">
    <property type="entry name" value="RNA POLYMERASE SIGMA FACTOR HI_1459-RELATED"/>
    <property type="match status" value="1"/>
</dbReference>
<keyword evidence="3" id="KW-0731">Sigma factor</keyword>
<dbReference type="InterPro" id="IPR013324">
    <property type="entry name" value="RNA_pol_sigma_r3/r4-like"/>
</dbReference>
<dbReference type="eggNOG" id="COG1595">
    <property type="taxonomic scope" value="Bacteria"/>
</dbReference>
<gene>
    <name evidence="8" type="ORF">C823_00892</name>
</gene>
<dbReference type="GO" id="GO:0003677">
    <property type="term" value="F:DNA binding"/>
    <property type="evidence" value="ECO:0007669"/>
    <property type="project" value="UniProtKB-KW"/>
</dbReference>
<dbReference type="EMBL" id="AQFT01000023">
    <property type="protein sequence ID" value="EMZ36524.1"/>
    <property type="molecule type" value="Genomic_DNA"/>
</dbReference>
<evidence type="ECO:0000313" key="8">
    <source>
        <dbReference type="EMBL" id="EMZ36524.1"/>
    </source>
</evidence>
<evidence type="ECO:0000256" key="1">
    <source>
        <dbReference type="ARBA" id="ARBA00010641"/>
    </source>
</evidence>
<evidence type="ECO:0000259" key="6">
    <source>
        <dbReference type="Pfam" id="PF04542"/>
    </source>
</evidence>
<dbReference type="Gene3D" id="1.10.1740.10">
    <property type="match status" value="1"/>
</dbReference>
<feature type="domain" description="RNA polymerase sigma factor 70 region 4 type 2" evidence="7">
    <location>
        <begin position="121"/>
        <end position="173"/>
    </location>
</feature>
<dbReference type="Pfam" id="PF04542">
    <property type="entry name" value="Sigma70_r2"/>
    <property type="match status" value="1"/>
</dbReference>
<dbReference type="Gene3D" id="1.10.10.10">
    <property type="entry name" value="Winged helix-like DNA-binding domain superfamily/Winged helix DNA-binding domain"/>
    <property type="match status" value="1"/>
</dbReference>
<dbReference type="GO" id="GO:0016987">
    <property type="term" value="F:sigma factor activity"/>
    <property type="evidence" value="ECO:0007669"/>
    <property type="project" value="UniProtKB-KW"/>
</dbReference>
<dbReference type="InterPro" id="IPR039425">
    <property type="entry name" value="RNA_pol_sigma-70-like"/>
</dbReference>
<comment type="similarity">
    <text evidence="1">Belongs to the sigma-70 factor family. ECF subfamily.</text>
</comment>
<organism evidence="8 9">
    <name type="scientific">Eubacterium plexicaudatum ASF492</name>
    <dbReference type="NCBI Taxonomy" id="1235802"/>
    <lineage>
        <taxon>Bacteria</taxon>
        <taxon>Bacillati</taxon>
        <taxon>Bacillota</taxon>
        <taxon>Clostridia</taxon>
        <taxon>Eubacteriales</taxon>
        <taxon>Eubacteriaceae</taxon>
        <taxon>Eubacterium</taxon>
    </lineage>
</organism>
<dbReference type="PATRIC" id="fig|1235802.3.peg.957"/>
<dbReference type="InterPro" id="IPR013249">
    <property type="entry name" value="RNA_pol_sigma70_r4_t2"/>
</dbReference>
<evidence type="ECO:0000256" key="2">
    <source>
        <dbReference type="ARBA" id="ARBA00023015"/>
    </source>
</evidence>
<evidence type="ECO:0000259" key="7">
    <source>
        <dbReference type="Pfam" id="PF08281"/>
    </source>
</evidence>
<dbReference type="HOGENOM" id="CLU_047691_3_0_9"/>
<dbReference type="PANTHER" id="PTHR43133">
    <property type="entry name" value="RNA POLYMERASE ECF-TYPE SIGMA FACTO"/>
    <property type="match status" value="1"/>
</dbReference>
<dbReference type="AlphaFoldDB" id="N2BI71"/>
<evidence type="ECO:0000256" key="3">
    <source>
        <dbReference type="ARBA" id="ARBA00023082"/>
    </source>
</evidence>
<dbReference type="InterPro" id="IPR014284">
    <property type="entry name" value="RNA_pol_sigma-70_dom"/>
</dbReference>
<keyword evidence="2" id="KW-0805">Transcription regulation</keyword>
<name>N2BI71_9FIRM</name>
<dbReference type="NCBIfam" id="TIGR02937">
    <property type="entry name" value="sigma70-ECF"/>
    <property type="match status" value="1"/>
</dbReference>
<dbReference type="Pfam" id="PF08281">
    <property type="entry name" value="Sigma70_r4_2"/>
    <property type="match status" value="1"/>
</dbReference>
<reference evidence="8 9" key="1">
    <citation type="journal article" date="2014" name="Genome Announc.">
        <title>Draft genome sequences of the altered schaedler flora, a defined bacterial community from gnotobiotic mice.</title>
        <authorList>
            <person name="Wannemuehler M.J."/>
            <person name="Overstreet A.M."/>
            <person name="Ward D.V."/>
            <person name="Phillips G.J."/>
        </authorList>
    </citation>
    <scope>NUCLEOTIDE SEQUENCE [LARGE SCALE GENOMIC DNA]</scope>
    <source>
        <strain evidence="8 9">ASF492</strain>
    </source>
</reference>
<dbReference type="STRING" id="1235802.C823_00892"/>
<proteinExistence type="inferred from homology"/>
<protein>
    <submittedName>
        <fullName evidence="8">Sigma-70 family RNA polymerase sigma factor</fullName>
    </submittedName>
</protein>
<dbReference type="InterPro" id="IPR013325">
    <property type="entry name" value="RNA_pol_sigma_r2"/>
</dbReference>
<evidence type="ECO:0000256" key="5">
    <source>
        <dbReference type="ARBA" id="ARBA00023163"/>
    </source>
</evidence>
<dbReference type="SUPFAM" id="SSF88946">
    <property type="entry name" value="Sigma2 domain of RNA polymerase sigma factors"/>
    <property type="match status" value="1"/>
</dbReference>
<dbReference type="GO" id="GO:0006352">
    <property type="term" value="P:DNA-templated transcription initiation"/>
    <property type="evidence" value="ECO:0007669"/>
    <property type="project" value="InterPro"/>
</dbReference>
<sequence>MDSTLETELVRRMKKGDRAAFDKLYEQYYDRLYRTACLITGNRADGEDVTQETFIKMYLHCTELKKDEQFRYWLYKILNRTAWQISKKHSKEQPDEQIIELADKSTTDSPATQLLKNERDRAITEAVRKLEYRQRTAVILYYYNELGTKEIAKIMECMEGTVKSRLFTARKNLKSLLKNEWIQEDRYEWL</sequence>
<dbReference type="Proteomes" id="UP000012589">
    <property type="component" value="Unassembled WGS sequence"/>
</dbReference>
<dbReference type="CDD" id="cd06171">
    <property type="entry name" value="Sigma70_r4"/>
    <property type="match status" value="1"/>
</dbReference>
<evidence type="ECO:0000313" key="9">
    <source>
        <dbReference type="Proteomes" id="UP000012589"/>
    </source>
</evidence>
<keyword evidence="5" id="KW-0804">Transcription</keyword>
<keyword evidence="9" id="KW-1185">Reference proteome</keyword>
<evidence type="ECO:0000256" key="4">
    <source>
        <dbReference type="ARBA" id="ARBA00023125"/>
    </source>
</evidence>
<feature type="domain" description="RNA polymerase sigma-70 region 2" evidence="6">
    <location>
        <begin position="24"/>
        <end position="82"/>
    </location>
</feature>
<keyword evidence="4" id="KW-0238">DNA-binding</keyword>
<dbReference type="SUPFAM" id="SSF88659">
    <property type="entry name" value="Sigma3 and sigma4 domains of RNA polymerase sigma factors"/>
    <property type="match status" value="1"/>
</dbReference>
<comment type="caution">
    <text evidence="8">The sequence shown here is derived from an EMBL/GenBank/DDBJ whole genome shotgun (WGS) entry which is preliminary data.</text>
</comment>
<dbReference type="InterPro" id="IPR007627">
    <property type="entry name" value="RNA_pol_sigma70_r2"/>
</dbReference>
<dbReference type="InterPro" id="IPR036388">
    <property type="entry name" value="WH-like_DNA-bd_sf"/>
</dbReference>